<dbReference type="InterPro" id="IPR050723">
    <property type="entry name" value="CFA/CMAS"/>
</dbReference>
<evidence type="ECO:0000313" key="9">
    <source>
        <dbReference type="Proteomes" id="UP000244069"/>
    </source>
</evidence>
<dbReference type="PIRSF" id="PIRSF003085">
    <property type="entry name" value="CMAS"/>
    <property type="match status" value="1"/>
</dbReference>
<dbReference type="CDD" id="cd02440">
    <property type="entry name" value="AdoMet_MTases"/>
    <property type="match status" value="1"/>
</dbReference>
<feature type="active site" evidence="6">
    <location>
        <position position="367"/>
    </location>
</feature>
<dbReference type="InterPro" id="IPR057206">
    <property type="entry name" value="DUF7884"/>
</dbReference>
<evidence type="ECO:0000259" key="7">
    <source>
        <dbReference type="Pfam" id="PF25371"/>
    </source>
</evidence>
<dbReference type="PANTHER" id="PTHR43667:SF1">
    <property type="entry name" value="CYCLOPROPANE-FATTY-ACYL-PHOSPHOLIPID SYNTHASE"/>
    <property type="match status" value="1"/>
</dbReference>
<dbReference type="GO" id="GO:0008610">
    <property type="term" value="P:lipid biosynthetic process"/>
    <property type="evidence" value="ECO:0007669"/>
    <property type="project" value="InterPro"/>
</dbReference>
<dbReference type="GO" id="GO:0032259">
    <property type="term" value="P:methylation"/>
    <property type="evidence" value="ECO:0007669"/>
    <property type="project" value="UniProtKB-KW"/>
</dbReference>
<dbReference type="PANTHER" id="PTHR43667">
    <property type="entry name" value="CYCLOPROPANE-FATTY-ACYL-PHOSPHOLIPID SYNTHASE"/>
    <property type="match status" value="1"/>
</dbReference>
<keyword evidence="9" id="KW-1185">Reference proteome</keyword>
<organism evidence="8 9">
    <name type="scientific">Allosediminivita pacifica</name>
    <dbReference type="NCBI Taxonomy" id="1267769"/>
    <lineage>
        <taxon>Bacteria</taxon>
        <taxon>Pseudomonadati</taxon>
        <taxon>Pseudomonadota</taxon>
        <taxon>Alphaproteobacteria</taxon>
        <taxon>Rhodobacterales</taxon>
        <taxon>Paracoccaceae</taxon>
        <taxon>Allosediminivita</taxon>
    </lineage>
</organism>
<reference evidence="8 9" key="1">
    <citation type="submission" date="2018-04" db="EMBL/GenBank/DDBJ databases">
        <title>Genomic Encyclopedia of Archaeal and Bacterial Type Strains, Phase II (KMG-II): from individual species to whole genera.</title>
        <authorList>
            <person name="Goeker M."/>
        </authorList>
    </citation>
    <scope>NUCLEOTIDE SEQUENCE [LARGE SCALE GENOMIC DNA]</scope>
    <source>
        <strain evidence="8 9">DSM 29329</strain>
    </source>
</reference>
<dbReference type="Pfam" id="PF25371">
    <property type="entry name" value="DUF7884"/>
    <property type="match status" value="1"/>
</dbReference>
<sequence length="410" mass="47141">MWKTALDRMLRRLLTWGELKVEWPDGETRTYGPGGGISSSIRLTREEILRPLCLNPVLAIGEGYMDGSIDIETDEMYDLLTLLVRNQQKGGGLPAGLKAYGRYRDAVRRFMQHNDPRKSRNNVAHHYDISDDLYRLFLDADMQYSCAYFARPDMTLEEAQEAKKRHIAHKLMIEPGMRILDIGCGWGGMALTLARDYGARVVGVTLSENQLKTARERAEAEGLSDKVEFRLIDYRDLSDSFDRIVSVGMFEHVGLPHFAEYFDKVGDLLKEDGVALIHTIGRVAPPGATSPWIAKYIFPGGYVPSMSDVAPVLERSGLWTTDMEILRGHYGPTIHHWHQRFEANLDKVREMYDERFVRMWRFYLIACEMAFEEQHQAVFQYQLTHRQHAVPATRDYMYQPDQAELLRAAE</sequence>
<keyword evidence="2" id="KW-0489">Methyltransferase</keyword>
<comment type="similarity">
    <text evidence="1">Belongs to the CFA/CMAS family.</text>
</comment>
<evidence type="ECO:0000256" key="1">
    <source>
        <dbReference type="ARBA" id="ARBA00010815"/>
    </source>
</evidence>
<keyword evidence="5" id="KW-0443">Lipid metabolism</keyword>
<protein>
    <submittedName>
        <fullName evidence="8">Cyclopropane-fatty-acyl-phospholipid synthase</fullName>
    </submittedName>
</protein>
<dbReference type="OrthoDB" id="9782855at2"/>
<feature type="domain" description="DUF7884" evidence="7">
    <location>
        <begin position="9"/>
        <end position="88"/>
    </location>
</feature>
<dbReference type="SUPFAM" id="SSF53335">
    <property type="entry name" value="S-adenosyl-L-methionine-dependent methyltransferases"/>
    <property type="match status" value="1"/>
</dbReference>
<dbReference type="Proteomes" id="UP000244069">
    <property type="component" value="Unassembled WGS sequence"/>
</dbReference>
<dbReference type="RefSeq" id="WP_107975004.1">
    <property type="nucleotide sequence ID" value="NZ_BMEZ01000004.1"/>
</dbReference>
<evidence type="ECO:0000256" key="6">
    <source>
        <dbReference type="PIRSR" id="PIRSR003085-1"/>
    </source>
</evidence>
<dbReference type="AlphaFoldDB" id="A0A2T6B3Z3"/>
<dbReference type="InterPro" id="IPR003333">
    <property type="entry name" value="CMAS"/>
</dbReference>
<proteinExistence type="inferred from homology"/>
<accession>A0A2T6B3Z3</accession>
<evidence type="ECO:0000313" key="8">
    <source>
        <dbReference type="EMBL" id="PTX50799.1"/>
    </source>
</evidence>
<keyword evidence="4" id="KW-0949">S-adenosyl-L-methionine</keyword>
<dbReference type="Gene3D" id="3.40.50.150">
    <property type="entry name" value="Vaccinia Virus protein VP39"/>
    <property type="match status" value="1"/>
</dbReference>
<keyword evidence="3" id="KW-0808">Transferase</keyword>
<name>A0A2T6B3Z3_9RHOB</name>
<evidence type="ECO:0000256" key="2">
    <source>
        <dbReference type="ARBA" id="ARBA00022603"/>
    </source>
</evidence>
<dbReference type="InterPro" id="IPR029063">
    <property type="entry name" value="SAM-dependent_MTases_sf"/>
</dbReference>
<evidence type="ECO:0000256" key="3">
    <source>
        <dbReference type="ARBA" id="ARBA00022679"/>
    </source>
</evidence>
<evidence type="ECO:0000256" key="4">
    <source>
        <dbReference type="ARBA" id="ARBA00022691"/>
    </source>
</evidence>
<evidence type="ECO:0000256" key="5">
    <source>
        <dbReference type="ARBA" id="ARBA00023098"/>
    </source>
</evidence>
<gene>
    <name evidence="8" type="ORF">C8N44_104157</name>
</gene>
<comment type="caution">
    <text evidence="8">The sequence shown here is derived from an EMBL/GenBank/DDBJ whole genome shotgun (WGS) entry which is preliminary data.</text>
</comment>
<dbReference type="Pfam" id="PF02353">
    <property type="entry name" value="CMAS"/>
    <property type="match status" value="1"/>
</dbReference>
<dbReference type="GO" id="GO:0008168">
    <property type="term" value="F:methyltransferase activity"/>
    <property type="evidence" value="ECO:0007669"/>
    <property type="project" value="UniProtKB-KW"/>
</dbReference>
<dbReference type="EMBL" id="QBKN01000004">
    <property type="protein sequence ID" value="PTX50799.1"/>
    <property type="molecule type" value="Genomic_DNA"/>
</dbReference>